<evidence type="ECO:0000256" key="3">
    <source>
        <dbReference type="ARBA" id="ARBA00023170"/>
    </source>
</evidence>
<dbReference type="EC" id="2.7.11.1" evidence="2"/>
<dbReference type="CDD" id="cd00028">
    <property type="entry name" value="B_lectin"/>
    <property type="match status" value="1"/>
</dbReference>
<evidence type="ECO:0000256" key="5">
    <source>
        <dbReference type="ARBA" id="ARBA00048679"/>
    </source>
</evidence>
<dbReference type="InterPro" id="IPR036426">
    <property type="entry name" value="Bulb-type_lectin_dom_sf"/>
</dbReference>
<feature type="chain" id="PRO_5042139408" description="non-specific serine/threonine protein kinase" evidence="6">
    <location>
        <begin position="26"/>
        <end position="168"/>
    </location>
</feature>
<dbReference type="GO" id="GO:0051707">
    <property type="term" value="P:response to other organism"/>
    <property type="evidence" value="ECO:0007669"/>
    <property type="project" value="UniProtKB-ARBA"/>
</dbReference>
<dbReference type="GO" id="GO:0016020">
    <property type="term" value="C:membrane"/>
    <property type="evidence" value="ECO:0007669"/>
    <property type="project" value="UniProtKB-SubCell"/>
</dbReference>
<dbReference type="Proteomes" id="UP001210211">
    <property type="component" value="Unassembled WGS sequence"/>
</dbReference>
<feature type="domain" description="Bulb-type lectin" evidence="7">
    <location>
        <begin position="26"/>
        <end position="134"/>
    </location>
</feature>
<keyword evidence="3" id="KW-0675">Receptor</keyword>
<name>A0AAD5ZRQ0_9POAL</name>
<dbReference type="PROSITE" id="PS50927">
    <property type="entry name" value="BULB_LECTIN"/>
    <property type="match status" value="1"/>
</dbReference>
<evidence type="ECO:0000313" key="9">
    <source>
        <dbReference type="Proteomes" id="UP001210211"/>
    </source>
</evidence>
<evidence type="ECO:0000256" key="2">
    <source>
        <dbReference type="ARBA" id="ARBA00012513"/>
    </source>
</evidence>
<keyword evidence="9" id="KW-1185">Reference proteome</keyword>
<comment type="catalytic activity">
    <reaction evidence="5">
        <text>L-seryl-[protein] + ATP = O-phospho-L-seryl-[protein] + ADP + H(+)</text>
        <dbReference type="Rhea" id="RHEA:17989"/>
        <dbReference type="Rhea" id="RHEA-COMP:9863"/>
        <dbReference type="Rhea" id="RHEA-COMP:11604"/>
        <dbReference type="ChEBI" id="CHEBI:15378"/>
        <dbReference type="ChEBI" id="CHEBI:29999"/>
        <dbReference type="ChEBI" id="CHEBI:30616"/>
        <dbReference type="ChEBI" id="CHEBI:83421"/>
        <dbReference type="ChEBI" id="CHEBI:456216"/>
        <dbReference type="EC" id="2.7.11.1"/>
    </reaction>
</comment>
<evidence type="ECO:0000256" key="4">
    <source>
        <dbReference type="ARBA" id="ARBA00047899"/>
    </source>
</evidence>
<evidence type="ECO:0000313" key="8">
    <source>
        <dbReference type="EMBL" id="KAJ3702772.1"/>
    </source>
</evidence>
<dbReference type="GO" id="GO:0004674">
    <property type="term" value="F:protein serine/threonine kinase activity"/>
    <property type="evidence" value="ECO:0007669"/>
    <property type="project" value="UniProtKB-EC"/>
</dbReference>
<organism evidence="8 9">
    <name type="scientific">Rhynchospora tenuis</name>
    <dbReference type="NCBI Taxonomy" id="198213"/>
    <lineage>
        <taxon>Eukaryota</taxon>
        <taxon>Viridiplantae</taxon>
        <taxon>Streptophyta</taxon>
        <taxon>Embryophyta</taxon>
        <taxon>Tracheophyta</taxon>
        <taxon>Spermatophyta</taxon>
        <taxon>Magnoliopsida</taxon>
        <taxon>Liliopsida</taxon>
        <taxon>Poales</taxon>
        <taxon>Cyperaceae</taxon>
        <taxon>Cyperoideae</taxon>
        <taxon>Rhynchosporeae</taxon>
        <taxon>Rhynchospora</taxon>
    </lineage>
</organism>
<evidence type="ECO:0000256" key="6">
    <source>
        <dbReference type="SAM" id="SignalP"/>
    </source>
</evidence>
<dbReference type="Gene3D" id="2.90.10.10">
    <property type="entry name" value="Bulb-type lectin domain"/>
    <property type="match status" value="1"/>
</dbReference>
<keyword evidence="6" id="KW-0732">Signal</keyword>
<protein>
    <recommendedName>
        <fullName evidence="2">non-specific serine/threonine protein kinase</fullName>
        <ecNumber evidence="2">2.7.11.1</ecNumber>
    </recommendedName>
</protein>
<dbReference type="SMART" id="SM00108">
    <property type="entry name" value="B_lectin"/>
    <property type="match status" value="1"/>
</dbReference>
<gene>
    <name evidence="8" type="ORF">LUZ61_006477</name>
</gene>
<comment type="catalytic activity">
    <reaction evidence="4">
        <text>L-threonyl-[protein] + ATP = O-phospho-L-threonyl-[protein] + ADP + H(+)</text>
        <dbReference type="Rhea" id="RHEA:46608"/>
        <dbReference type="Rhea" id="RHEA-COMP:11060"/>
        <dbReference type="Rhea" id="RHEA-COMP:11605"/>
        <dbReference type="ChEBI" id="CHEBI:15378"/>
        <dbReference type="ChEBI" id="CHEBI:30013"/>
        <dbReference type="ChEBI" id="CHEBI:30616"/>
        <dbReference type="ChEBI" id="CHEBI:61977"/>
        <dbReference type="ChEBI" id="CHEBI:456216"/>
        <dbReference type="EC" id="2.7.11.1"/>
    </reaction>
</comment>
<evidence type="ECO:0000259" key="7">
    <source>
        <dbReference type="PROSITE" id="PS50927"/>
    </source>
</evidence>
<evidence type="ECO:0000256" key="1">
    <source>
        <dbReference type="ARBA" id="ARBA00004479"/>
    </source>
</evidence>
<dbReference type="EMBL" id="JAMRDG010000001">
    <property type="protein sequence ID" value="KAJ3702772.1"/>
    <property type="molecule type" value="Genomic_DNA"/>
</dbReference>
<proteinExistence type="predicted"/>
<feature type="signal peptide" evidence="6">
    <location>
        <begin position="1"/>
        <end position="25"/>
    </location>
</feature>
<dbReference type="InterPro" id="IPR001480">
    <property type="entry name" value="Bulb-type_lectin_dom"/>
</dbReference>
<accession>A0AAD5ZRQ0</accession>
<comment type="caution">
    <text evidence="8">The sequence shown here is derived from an EMBL/GenBank/DDBJ whole genome shotgun (WGS) entry which is preliminary data.</text>
</comment>
<comment type="subcellular location">
    <subcellularLocation>
        <location evidence="1">Membrane</location>
        <topology evidence="1">Single-pass type I membrane protein</topology>
    </subcellularLocation>
</comment>
<dbReference type="AlphaFoldDB" id="A0AAD5ZRQ0"/>
<sequence length="168" mass="18604">MASPSLLKTFLILSATLALATPSFADNILYTDERLNPGQSLTYGTYFLIMQKDCNLVLYEMSQTIWSTKSNGKGQNCYLTIQRDGNLVIYTGSNVPIWATDTGKYKGDFVLVLQKDRNLVIYGPAYWHTGTLTAGSTLNLSIAGNYSTGPYVVNRDHNISMVTDHSEK</sequence>
<dbReference type="SUPFAM" id="SSF51110">
    <property type="entry name" value="alpha-D-mannose-specific plant lectins"/>
    <property type="match status" value="1"/>
</dbReference>
<reference evidence="8 9" key="1">
    <citation type="journal article" date="2022" name="Cell">
        <title>Repeat-based holocentromeres influence genome architecture and karyotype evolution.</title>
        <authorList>
            <person name="Hofstatter P.G."/>
            <person name="Thangavel G."/>
            <person name="Lux T."/>
            <person name="Neumann P."/>
            <person name="Vondrak T."/>
            <person name="Novak P."/>
            <person name="Zhang M."/>
            <person name="Costa L."/>
            <person name="Castellani M."/>
            <person name="Scott A."/>
            <person name="Toegelov H."/>
            <person name="Fuchs J."/>
            <person name="Mata-Sucre Y."/>
            <person name="Dias Y."/>
            <person name="Vanzela A.L.L."/>
            <person name="Huettel B."/>
            <person name="Almeida C.C.S."/>
            <person name="Simkova H."/>
            <person name="Souza G."/>
            <person name="Pedrosa-Harand A."/>
            <person name="Macas J."/>
            <person name="Mayer K.F.X."/>
            <person name="Houben A."/>
            <person name="Marques A."/>
        </authorList>
    </citation>
    <scope>NUCLEOTIDE SEQUENCE [LARGE SCALE GENOMIC DNA]</scope>
    <source>
        <strain evidence="8">RhyTen1mFocal</strain>
    </source>
</reference>